<evidence type="ECO:0000256" key="7">
    <source>
        <dbReference type="SAM" id="MobiDB-lite"/>
    </source>
</evidence>
<accession>A0A8S1JCK3</accession>
<dbReference type="GO" id="GO:0005545">
    <property type="term" value="F:1-phosphatidylinositol binding"/>
    <property type="evidence" value="ECO:0007669"/>
    <property type="project" value="InterPro"/>
</dbReference>
<dbReference type="InterPro" id="IPR013809">
    <property type="entry name" value="ENTH"/>
</dbReference>
<dbReference type="GO" id="GO:0005546">
    <property type="term" value="F:phosphatidylinositol-4,5-bisphosphate binding"/>
    <property type="evidence" value="ECO:0007669"/>
    <property type="project" value="TreeGrafter"/>
</dbReference>
<dbReference type="GO" id="GO:0030136">
    <property type="term" value="C:clathrin-coated vesicle"/>
    <property type="evidence" value="ECO:0007669"/>
    <property type="project" value="UniProtKB-SubCell"/>
</dbReference>
<feature type="region of interest" description="Disordered" evidence="7">
    <location>
        <begin position="335"/>
        <end position="397"/>
    </location>
</feature>
<gene>
    <name evidence="9" type="ORF">OSTQU699_LOCUS8544</name>
</gene>
<sequence>MAAAPAQGTGLQPKKMFNLVNDKLAAGAARLNGGEYQDVDIAIVKATNHDEVPPKEKHVKTLKEAVSSAPSRRKVIYIVHDLYERLKTSGEDWLVVMKTLMVYHRLMKADNQCSFKMEMCKYKDKRKLNTFLRLDNFSDNSKKETWDYSAWVRAYSIYLDTRLEIYRTVSFDLERDIGAGETKLKTAGSRELLDVLPRLQQLMQRVLGCVPEGAAAVNSVVMEALKWVLSECFRLYRAISEGVINLADHFFEMDRVDARKALDIYREAINSTDRLQEYFAKIQNMAAGKALQFPQLMPPPEDFLDQMEAYAKGAPGPAGKGGENKGTVVTRIGTLIHRREDANSTPLTVTTTDNGNSAEPAAVSAPAAADDDLLGFGDLSIDSTPAPQAAVPATAASDPFGDSAFDAPLPAAPKVSVRELPTSLAAPADPFAVPAPPSASPSPSPTNLLDDWGVTNFQSAEPAPAPAQGMPGDPFADLASPMPSPIPSPMPSPGAFPPAAQGFGFEEPAFPPPAPAMQAAFPAPSGGGNPFAMGGGMPPTGYPGGGAQPVMQATQAGGQRSVPQQGYQHRVSDPFGDMLSEMLPA</sequence>
<dbReference type="PANTHER" id="PTHR22951">
    <property type="entry name" value="CLATHRIN ASSEMBLY PROTEIN"/>
    <property type="match status" value="1"/>
</dbReference>
<feature type="compositionally biased region" description="Gly residues" evidence="7">
    <location>
        <begin position="537"/>
        <end position="547"/>
    </location>
</feature>
<keyword evidence="6" id="KW-0968">Cytoplasmic vesicle</keyword>
<dbReference type="InterPro" id="IPR011417">
    <property type="entry name" value="ANTH_dom"/>
</dbReference>
<comment type="subcellular location">
    <subcellularLocation>
        <location evidence="1">Cytoplasmic vesicle</location>
        <location evidence="1">Clathrin-coated vesicle</location>
    </subcellularLocation>
    <subcellularLocation>
        <location evidence="2">Membrane</location>
        <location evidence="2">Clathrin-coated pit</location>
    </subcellularLocation>
</comment>
<dbReference type="GO" id="GO:0048268">
    <property type="term" value="P:clathrin coat assembly"/>
    <property type="evidence" value="ECO:0007669"/>
    <property type="project" value="InterPro"/>
</dbReference>
<evidence type="ECO:0000259" key="8">
    <source>
        <dbReference type="PROSITE" id="PS50942"/>
    </source>
</evidence>
<feature type="compositionally biased region" description="Polar residues" evidence="7">
    <location>
        <begin position="551"/>
        <end position="567"/>
    </location>
</feature>
<dbReference type="OrthoDB" id="44015at2759"/>
<feature type="region of interest" description="Disordered" evidence="7">
    <location>
        <begin position="537"/>
        <end position="585"/>
    </location>
</feature>
<dbReference type="GO" id="GO:0006900">
    <property type="term" value="P:vesicle budding from membrane"/>
    <property type="evidence" value="ECO:0007669"/>
    <property type="project" value="TreeGrafter"/>
</dbReference>
<dbReference type="CDD" id="cd03564">
    <property type="entry name" value="ANTH_N"/>
    <property type="match status" value="1"/>
</dbReference>
<evidence type="ECO:0000256" key="3">
    <source>
        <dbReference type="ARBA" id="ARBA00022583"/>
    </source>
</evidence>
<dbReference type="Proteomes" id="UP000708148">
    <property type="component" value="Unassembled WGS sequence"/>
</dbReference>
<dbReference type="Pfam" id="PF07651">
    <property type="entry name" value="ANTH"/>
    <property type="match status" value="1"/>
</dbReference>
<dbReference type="InterPro" id="IPR014712">
    <property type="entry name" value="ANTH_dom_sf"/>
</dbReference>
<keyword evidence="4" id="KW-0472">Membrane</keyword>
<dbReference type="EMBL" id="CAJHUC010002100">
    <property type="protein sequence ID" value="CAD7703187.1"/>
    <property type="molecule type" value="Genomic_DNA"/>
</dbReference>
<protein>
    <recommendedName>
        <fullName evidence="8">ENTH domain-containing protein</fullName>
    </recommendedName>
</protein>
<name>A0A8S1JCK3_9CHLO</name>
<dbReference type="Gene3D" id="1.25.40.90">
    <property type="match status" value="1"/>
</dbReference>
<feature type="domain" description="ENTH" evidence="8">
    <location>
        <begin position="31"/>
        <end position="173"/>
    </location>
</feature>
<evidence type="ECO:0000256" key="2">
    <source>
        <dbReference type="ARBA" id="ARBA00004600"/>
    </source>
</evidence>
<evidence type="ECO:0000256" key="1">
    <source>
        <dbReference type="ARBA" id="ARBA00004132"/>
    </source>
</evidence>
<dbReference type="InterPro" id="IPR048050">
    <property type="entry name" value="ANTH_N_plant"/>
</dbReference>
<dbReference type="SMART" id="SM00273">
    <property type="entry name" value="ENTH"/>
    <property type="match status" value="1"/>
</dbReference>
<evidence type="ECO:0000313" key="10">
    <source>
        <dbReference type="Proteomes" id="UP000708148"/>
    </source>
</evidence>
<reference evidence="9" key="1">
    <citation type="submission" date="2020-12" db="EMBL/GenBank/DDBJ databases">
        <authorList>
            <person name="Iha C."/>
        </authorList>
    </citation>
    <scope>NUCLEOTIDE SEQUENCE</scope>
</reference>
<evidence type="ECO:0000256" key="5">
    <source>
        <dbReference type="ARBA" id="ARBA00023176"/>
    </source>
</evidence>
<dbReference type="GO" id="GO:0005905">
    <property type="term" value="C:clathrin-coated pit"/>
    <property type="evidence" value="ECO:0007669"/>
    <property type="project" value="UniProtKB-SubCell"/>
</dbReference>
<dbReference type="SUPFAM" id="SSF89009">
    <property type="entry name" value="GAT-like domain"/>
    <property type="match status" value="1"/>
</dbReference>
<keyword evidence="3" id="KW-0254">Endocytosis</keyword>
<organism evidence="9 10">
    <name type="scientific">Ostreobium quekettii</name>
    <dbReference type="NCBI Taxonomy" id="121088"/>
    <lineage>
        <taxon>Eukaryota</taxon>
        <taxon>Viridiplantae</taxon>
        <taxon>Chlorophyta</taxon>
        <taxon>core chlorophytes</taxon>
        <taxon>Ulvophyceae</taxon>
        <taxon>TCBD clade</taxon>
        <taxon>Bryopsidales</taxon>
        <taxon>Ostreobineae</taxon>
        <taxon>Ostreobiaceae</taxon>
        <taxon>Ostreobium</taxon>
    </lineage>
</organism>
<dbReference type="GO" id="GO:0000149">
    <property type="term" value="F:SNARE binding"/>
    <property type="evidence" value="ECO:0007669"/>
    <property type="project" value="TreeGrafter"/>
</dbReference>
<evidence type="ECO:0000313" key="9">
    <source>
        <dbReference type="EMBL" id="CAD7703187.1"/>
    </source>
</evidence>
<dbReference type="SUPFAM" id="SSF48464">
    <property type="entry name" value="ENTH/VHS domain"/>
    <property type="match status" value="1"/>
</dbReference>
<feature type="compositionally biased region" description="Low complexity" evidence="7">
    <location>
        <begin position="385"/>
        <end position="397"/>
    </location>
</feature>
<proteinExistence type="predicted"/>
<feature type="compositionally biased region" description="Low complexity" evidence="7">
    <location>
        <begin position="357"/>
        <end position="368"/>
    </location>
</feature>
<comment type="caution">
    <text evidence="9">The sequence shown here is derived from an EMBL/GenBank/DDBJ whole genome shotgun (WGS) entry which is preliminary data.</text>
</comment>
<dbReference type="PROSITE" id="PS50942">
    <property type="entry name" value="ENTH"/>
    <property type="match status" value="1"/>
</dbReference>
<evidence type="ECO:0000256" key="6">
    <source>
        <dbReference type="ARBA" id="ARBA00023329"/>
    </source>
</evidence>
<keyword evidence="10" id="KW-1185">Reference proteome</keyword>
<dbReference type="PANTHER" id="PTHR22951:SF5">
    <property type="entry name" value="PHOSPHATIDYLINOSITOL-BINDING CLATHRIN ASSEMBLY PROTEIN LAP"/>
    <property type="match status" value="1"/>
</dbReference>
<feature type="region of interest" description="Disordered" evidence="7">
    <location>
        <begin position="428"/>
        <end position="484"/>
    </location>
</feature>
<dbReference type="GO" id="GO:0072583">
    <property type="term" value="P:clathrin-dependent endocytosis"/>
    <property type="evidence" value="ECO:0007669"/>
    <property type="project" value="InterPro"/>
</dbReference>
<evidence type="ECO:0000256" key="4">
    <source>
        <dbReference type="ARBA" id="ARBA00023136"/>
    </source>
</evidence>
<dbReference type="Gene3D" id="1.20.58.150">
    <property type="entry name" value="ANTH domain"/>
    <property type="match status" value="1"/>
</dbReference>
<dbReference type="AlphaFoldDB" id="A0A8S1JCK3"/>
<dbReference type="GO" id="GO:0032050">
    <property type="term" value="F:clathrin heavy chain binding"/>
    <property type="evidence" value="ECO:0007669"/>
    <property type="project" value="TreeGrafter"/>
</dbReference>
<dbReference type="InterPro" id="IPR045192">
    <property type="entry name" value="AP180-like"/>
</dbReference>
<feature type="non-terminal residue" evidence="9">
    <location>
        <position position="585"/>
    </location>
</feature>
<feature type="compositionally biased region" description="Polar residues" evidence="7">
    <location>
        <begin position="343"/>
        <end position="356"/>
    </location>
</feature>
<dbReference type="InterPro" id="IPR008942">
    <property type="entry name" value="ENTH_VHS"/>
</dbReference>
<keyword evidence="5" id="KW-0168">Coated pit</keyword>
<feature type="compositionally biased region" description="Pro residues" evidence="7">
    <location>
        <begin position="433"/>
        <end position="444"/>
    </location>
</feature>